<comment type="caution">
    <text evidence="1">The sequence shown here is derived from an EMBL/GenBank/DDBJ whole genome shotgun (WGS) entry which is preliminary data.</text>
</comment>
<evidence type="ECO:0000313" key="2">
    <source>
        <dbReference type="Proteomes" id="UP000241167"/>
    </source>
</evidence>
<proteinExistence type="predicted"/>
<keyword evidence="2" id="KW-1185">Reference proteome</keyword>
<protein>
    <submittedName>
        <fullName evidence="1">Uncharacterized protein</fullName>
    </submittedName>
</protein>
<sequence>MLGAADNYCYLTRVSGKFMGYGESVRIRVVNGFWQLEGQSQQQGVAAWARCFARSEIKAPAGAERWSSEEFSATADNPGSGCVDTNPRLAWWGDGATVMTLVTGALRGSGERITINQSGDPFGPSTLVLHSCQKQLGVGAHSFFVGKPQSGRIARFIGPGGTGTPGQAGEYVSLPNQNVMLAPLTDAFCYFTEISGAFNGAGESVTILPGSDANGVNRWVLQARHASGSGVSAKVRCYARNQI</sequence>
<dbReference type="Proteomes" id="UP000241167">
    <property type="component" value="Unassembled WGS sequence"/>
</dbReference>
<accession>A0A2P7QI29</accession>
<name>A0A2P7QI29_9SPHN</name>
<evidence type="ECO:0000313" key="1">
    <source>
        <dbReference type="EMBL" id="PSJ37615.1"/>
    </source>
</evidence>
<gene>
    <name evidence="1" type="ORF">C7I55_21315</name>
</gene>
<organism evidence="1 2">
    <name type="scientific">Allosphingosinicella deserti</name>
    <dbReference type="NCBI Taxonomy" id="2116704"/>
    <lineage>
        <taxon>Bacteria</taxon>
        <taxon>Pseudomonadati</taxon>
        <taxon>Pseudomonadota</taxon>
        <taxon>Alphaproteobacteria</taxon>
        <taxon>Sphingomonadales</taxon>
        <taxon>Sphingomonadaceae</taxon>
        <taxon>Allosphingosinicella</taxon>
    </lineage>
</organism>
<dbReference type="EMBL" id="PXYI01000008">
    <property type="protein sequence ID" value="PSJ37615.1"/>
    <property type="molecule type" value="Genomic_DNA"/>
</dbReference>
<reference evidence="1 2" key="1">
    <citation type="submission" date="2018-03" db="EMBL/GenBank/DDBJ databases">
        <title>The draft genome of Sphingosinicella sp. GL-C-18.</title>
        <authorList>
            <person name="Liu L."/>
            <person name="Li L."/>
            <person name="Liang L."/>
            <person name="Zhang X."/>
            <person name="Wang T."/>
        </authorList>
    </citation>
    <scope>NUCLEOTIDE SEQUENCE [LARGE SCALE GENOMIC DNA]</scope>
    <source>
        <strain evidence="1 2">GL-C-18</strain>
    </source>
</reference>
<dbReference type="AlphaFoldDB" id="A0A2P7QI29"/>